<dbReference type="Gene3D" id="2.10.70.10">
    <property type="entry name" value="Complement Module, domain 1"/>
    <property type="match status" value="2"/>
</dbReference>
<reference evidence="7" key="2">
    <citation type="submission" date="2025-08" db="UniProtKB">
        <authorList>
            <consortium name="Ensembl"/>
        </authorList>
    </citation>
    <scope>IDENTIFICATION</scope>
</reference>
<accession>H2YQN7</accession>
<keyword evidence="3" id="KW-1015">Disulfide bond</keyword>
<dbReference type="PANTHER" id="PTHR19325">
    <property type="entry name" value="COMPLEMENT COMPONENT-RELATED SUSHI DOMAIN-CONTAINING"/>
    <property type="match status" value="1"/>
</dbReference>
<keyword evidence="2" id="KW-0677">Repeat</keyword>
<dbReference type="Ensembl" id="ENSCSAVT00000007745.1">
    <property type="protein sequence ID" value="ENSCSAVP00000007645.1"/>
    <property type="gene ID" value="ENSCSAVG00000004571.1"/>
</dbReference>
<dbReference type="SMART" id="SM00032">
    <property type="entry name" value="CCP"/>
    <property type="match status" value="2"/>
</dbReference>
<reference evidence="8" key="1">
    <citation type="submission" date="2003-08" db="EMBL/GenBank/DDBJ databases">
        <authorList>
            <person name="Birren B."/>
            <person name="Nusbaum C."/>
            <person name="Abebe A."/>
            <person name="Abouelleil A."/>
            <person name="Adekoya E."/>
            <person name="Ait-zahra M."/>
            <person name="Allen N."/>
            <person name="Allen T."/>
            <person name="An P."/>
            <person name="Anderson M."/>
            <person name="Anderson S."/>
            <person name="Arachchi H."/>
            <person name="Armbruster J."/>
            <person name="Bachantsang P."/>
            <person name="Baldwin J."/>
            <person name="Barry A."/>
            <person name="Bayul T."/>
            <person name="Blitshsteyn B."/>
            <person name="Bloom T."/>
            <person name="Blye J."/>
            <person name="Boguslavskiy L."/>
            <person name="Borowsky M."/>
            <person name="Boukhgalter B."/>
            <person name="Brunache A."/>
            <person name="Butler J."/>
            <person name="Calixte N."/>
            <person name="Calvo S."/>
            <person name="Camarata J."/>
            <person name="Campo K."/>
            <person name="Chang J."/>
            <person name="Cheshatsang Y."/>
            <person name="Citroen M."/>
            <person name="Collymore A."/>
            <person name="Considine T."/>
            <person name="Cook A."/>
            <person name="Cooke P."/>
            <person name="Corum B."/>
            <person name="Cuomo C."/>
            <person name="David R."/>
            <person name="Dawoe T."/>
            <person name="Degray S."/>
            <person name="Dodge S."/>
            <person name="Dooley K."/>
            <person name="Dorje P."/>
            <person name="Dorjee K."/>
            <person name="Dorris L."/>
            <person name="Duffey N."/>
            <person name="Dupes A."/>
            <person name="Elkins T."/>
            <person name="Engels R."/>
            <person name="Erickson J."/>
            <person name="Farina A."/>
            <person name="Faro S."/>
            <person name="Ferreira P."/>
            <person name="Fischer H."/>
            <person name="Fitzgerald M."/>
            <person name="Foley K."/>
            <person name="Gage D."/>
            <person name="Galagan J."/>
            <person name="Gearin G."/>
            <person name="Gnerre S."/>
            <person name="Gnirke A."/>
            <person name="Goyette A."/>
            <person name="Graham J."/>
            <person name="Grandbois E."/>
            <person name="Gyaltsen K."/>
            <person name="Hafez N."/>
            <person name="Hagopian D."/>
            <person name="Hagos B."/>
            <person name="Hall J."/>
            <person name="Hatcher B."/>
            <person name="Heller A."/>
            <person name="Higgins H."/>
            <person name="Honan T."/>
            <person name="Horn A."/>
            <person name="Houde N."/>
            <person name="Hughes L."/>
            <person name="Hulme W."/>
            <person name="Husby E."/>
            <person name="Iliev I."/>
            <person name="Jaffe D."/>
            <person name="Jones C."/>
            <person name="Kamal M."/>
            <person name="Kamat A."/>
            <person name="Kamvysselis M."/>
            <person name="Karlsson E."/>
            <person name="Kells C."/>
            <person name="Kieu A."/>
            <person name="Kisner P."/>
            <person name="Kodira C."/>
            <person name="Kulbokas E."/>
            <person name="Labutti K."/>
            <person name="Lama D."/>
            <person name="Landers T."/>
            <person name="Leger J."/>
            <person name="Levine S."/>
            <person name="Lewis D."/>
            <person name="Lewis T."/>
            <person name="Lindblad-toh K."/>
            <person name="Liu X."/>
            <person name="Lokyitsang T."/>
            <person name="Lokyitsang Y."/>
            <person name="Lucien O."/>
            <person name="Lui A."/>
            <person name="Ma L.J."/>
            <person name="Mabbitt R."/>
            <person name="Macdonald J."/>
            <person name="Maclean C."/>
            <person name="Major J."/>
            <person name="Manning J."/>
            <person name="Marabella R."/>
            <person name="Maru K."/>
            <person name="Matthews C."/>
            <person name="Mauceli E."/>
            <person name="Mccarthy M."/>
            <person name="Mcdonough S."/>
            <person name="Mcghee T."/>
            <person name="Meldrim J."/>
            <person name="Meneus L."/>
            <person name="Mesirov J."/>
            <person name="Mihalev A."/>
            <person name="Mihova T."/>
            <person name="Mikkelsen T."/>
            <person name="Mlenga V."/>
            <person name="Moru K."/>
            <person name="Mozes J."/>
            <person name="Mulrain L."/>
            <person name="Munson G."/>
            <person name="Naylor J."/>
            <person name="Newes C."/>
            <person name="Nguyen C."/>
            <person name="Nguyen N."/>
            <person name="Nguyen T."/>
            <person name="Nicol R."/>
            <person name="Nielsen C."/>
            <person name="Nizzari M."/>
            <person name="Norbu C."/>
            <person name="Norbu N."/>
            <person name="O'donnell P."/>
            <person name="Okoawo O."/>
            <person name="O'leary S."/>
            <person name="Omotosho B."/>
            <person name="O'neill K."/>
            <person name="Osman S."/>
            <person name="Parker S."/>
            <person name="Perrin D."/>
            <person name="Phunkhang P."/>
            <person name="Piqani B."/>
            <person name="Purcell S."/>
            <person name="Rachupka T."/>
            <person name="Ramasamy U."/>
            <person name="Rameau R."/>
            <person name="Ray V."/>
            <person name="Raymond C."/>
            <person name="Retta R."/>
            <person name="Richardson S."/>
            <person name="Rise C."/>
            <person name="Rodriguez J."/>
            <person name="Rogers J."/>
            <person name="Rogov P."/>
            <person name="Rutman M."/>
            <person name="Schupbach R."/>
            <person name="Seaman C."/>
            <person name="Settipalli S."/>
            <person name="Sharpe T."/>
            <person name="Sheridan J."/>
            <person name="Sherpa N."/>
            <person name="Shi J."/>
            <person name="Smirnov S."/>
            <person name="Smith C."/>
            <person name="Sougnez C."/>
            <person name="Spencer B."/>
            <person name="Stalker J."/>
            <person name="Stange-thomann N."/>
            <person name="Stavropoulos S."/>
            <person name="Stetson K."/>
            <person name="Stone C."/>
            <person name="Stone S."/>
            <person name="Stubbs M."/>
            <person name="Talamas J."/>
            <person name="Tchuinga P."/>
            <person name="Tenzing P."/>
            <person name="Tesfaye S."/>
            <person name="Theodore J."/>
            <person name="Thoulutsang Y."/>
            <person name="Topham K."/>
            <person name="Towey S."/>
            <person name="Tsamla T."/>
            <person name="Tsomo N."/>
            <person name="Vallee D."/>
            <person name="Vassiliev H."/>
            <person name="Venkataraman V."/>
            <person name="Vinson J."/>
            <person name="Vo A."/>
            <person name="Wade C."/>
            <person name="Wang S."/>
            <person name="Wangchuk T."/>
            <person name="Wangdi T."/>
            <person name="Whittaker C."/>
            <person name="Wilkinson J."/>
            <person name="Wu Y."/>
            <person name="Wyman D."/>
            <person name="Yadav S."/>
            <person name="Yang S."/>
            <person name="Yang X."/>
            <person name="Yeager S."/>
            <person name="Yee E."/>
            <person name="Young G."/>
            <person name="Zainoun J."/>
            <person name="Zembeck L."/>
            <person name="Zimmer A."/>
            <person name="Zody M."/>
            <person name="Lander E."/>
        </authorList>
    </citation>
    <scope>NUCLEOTIDE SEQUENCE [LARGE SCALE GENOMIC DNA]</scope>
</reference>
<dbReference type="GeneTree" id="ENSGT00940000168623"/>
<evidence type="ECO:0000313" key="8">
    <source>
        <dbReference type="Proteomes" id="UP000007875"/>
    </source>
</evidence>
<evidence type="ECO:0000256" key="5">
    <source>
        <dbReference type="PROSITE-ProRule" id="PRU00302"/>
    </source>
</evidence>
<keyword evidence="8" id="KW-1185">Reference proteome</keyword>
<evidence type="ECO:0000256" key="2">
    <source>
        <dbReference type="ARBA" id="ARBA00022737"/>
    </source>
</evidence>
<feature type="domain" description="Sushi" evidence="6">
    <location>
        <begin position="89"/>
        <end position="158"/>
    </location>
</feature>
<dbReference type="InterPro" id="IPR035976">
    <property type="entry name" value="Sushi/SCR/CCP_sf"/>
</dbReference>
<evidence type="ECO:0000256" key="4">
    <source>
        <dbReference type="ARBA" id="ARBA00023180"/>
    </source>
</evidence>
<evidence type="ECO:0000259" key="6">
    <source>
        <dbReference type="PROSITE" id="PS50923"/>
    </source>
</evidence>
<dbReference type="CDD" id="cd00033">
    <property type="entry name" value="CCP"/>
    <property type="match status" value="1"/>
</dbReference>
<dbReference type="InterPro" id="IPR050350">
    <property type="entry name" value="Compl-Cell_Adhes-Reg"/>
</dbReference>
<reference evidence="7" key="3">
    <citation type="submission" date="2025-09" db="UniProtKB">
        <authorList>
            <consortium name="Ensembl"/>
        </authorList>
    </citation>
    <scope>IDENTIFICATION</scope>
</reference>
<dbReference type="Proteomes" id="UP000007875">
    <property type="component" value="Unassembled WGS sequence"/>
</dbReference>
<proteinExistence type="predicted"/>
<evidence type="ECO:0000313" key="7">
    <source>
        <dbReference type="Ensembl" id="ENSCSAVP00000007645.1"/>
    </source>
</evidence>
<dbReference type="InterPro" id="IPR000436">
    <property type="entry name" value="Sushi_SCR_CCP_dom"/>
</dbReference>
<sequence>TPANFVGTNPIRCSAPGVYTPSVYSCETVCINVPQIVGANGNTISGIKWSVGTAAVTYTCVATFSPTFSTNDCQAALTWSQTTGPTCLKECGAPPAPNTGVIATTTADPISGKNVEGKVITYGCGVSTTALRGTATNTCQNNGQWTLPLTANTPTCDPVCPNPPAISTGAGTFAPSSGPYFAAASVQYTCTTGSSPSVSGSDTLRCTTPPNWTPTNCTLMYNKLPTSHGYCKQWSSSASRPLHNRLFNYLCLYSWIYTIKCVNPDL</sequence>
<dbReference type="AlphaFoldDB" id="H2YQN7"/>
<dbReference type="SUPFAM" id="SSF57535">
    <property type="entry name" value="Complement control module/SCR domain"/>
    <property type="match status" value="2"/>
</dbReference>
<keyword evidence="1 5" id="KW-0768">Sushi</keyword>
<protein>
    <recommendedName>
        <fullName evidence="6">Sushi domain-containing protein</fullName>
    </recommendedName>
</protein>
<organism evidence="7 8">
    <name type="scientific">Ciona savignyi</name>
    <name type="common">Pacific transparent sea squirt</name>
    <dbReference type="NCBI Taxonomy" id="51511"/>
    <lineage>
        <taxon>Eukaryota</taxon>
        <taxon>Metazoa</taxon>
        <taxon>Chordata</taxon>
        <taxon>Tunicata</taxon>
        <taxon>Ascidiacea</taxon>
        <taxon>Phlebobranchia</taxon>
        <taxon>Cionidae</taxon>
        <taxon>Ciona</taxon>
    </lineage>
</organism>
<evidence type="ECO:0000256" key="1">
    <source>
        <dbReference type="ARBA" id="ARBA00022659"/>
    </source>
</evidence>
<dbReference type="Pfam" id="PF00084">
    <property type="entry name" value="Sushi"/>
    <property type="match status" value="2"/>
</dbReference>
<comment type="caution">
    <text evidence="5">Lacks conserved residue(s) required for the propagation of feature annotation.</text>
</comment>
<dbReference type="PANTHER" id="PTHR19325:SF567">
    <property type="entry name" value="SUSHI, VON WILLEBRAND FACTOR TYPE A, EGF AND PENTRAXIN DOMAIN-CONTAINING PROTEIN 1-LIKE"/>
    <property type="match status" value="1"/>
</dbReference>
<evidence type="ECO:0000256" key="3">
    <source>
        <dbReference type="ARBA" id="ARBA00023157"/>
    </source>
</evidence>
<dbReference type="PROSITE" id="PS50923">
    <property type="entry name" value="SUSHI"/>
    <property type="match status" value="1"/>
</dbReference>
<name>H2YQN7_CIOSA</name>
<keyword evidence="4" id="KW-0325">Glycoprotein</keyword>
<dbReference type="HOGENOM" id="CLU_1047794_0_0_1"/>